<dbReference type="OrthoDB" id="5289423at2"/>
<organism evidence="3 4">
    <name type="scientific">Mariprofundus micogutta</name>
    <dbReference type="NCBI Taxonomy" id="1921010"/>
    <lineage>
        <taxon>Bacteria</taxon>
        <taxon>Pseudomonadati</taxon>
        <taxon>Pseudomonadota</taxon>
        <taxon>Candidatius Mariprofundia</taxon>
        <taxon>Mariprofundales</taxon>
        <taxon>Mariprofundaceae</taxon>
        <taxon>Mariprofundus</taxon>
    </lineage>
</organism>
<evidence type="ECO:0000259" key="2">
    <source>
        <dbReference type="Pfam" id="PF00437"/>
    </source>
</evidence>
<dbReference type="NCBIfam" id="TIGR01420">
    <property type="entry name" value="pilT_fam"/>
    <property type="match status" value="1"/>
</dbReference>
<evidence type="ECO:0000313" key="3">
    <source>
        <dbReference type="EMBL" id="GAV20540.1"/>
    </source>
</evidence>
<sequence length="363" mass="40845">MANRHLIDELLLVANKNGASDLIVRTGDRVRMRINGAIVTVSPDRIPEINQPQAIDMIQHLLHDLPYKPDTATLKSFDFHYSLANTSHFRIHIMRTNNNFGIVARLIPQKIPEFEELRLPQVFNDIIQYRNGIILMAGAAGSGKSTSLAAMLNHIIQQRPVHAVTLEDPIEFRYGTKHKGTVSQREIGMDVESYKQGLVDAMRETPNIIVAGEARGREEIQLAIEASETGHLVMATVHATTAIGTMQRIMASFGKDEQAGIRERLAENLRAIIVQKLLPLKNGKGRIVALEIMIKNSVIKHFILDQDHWSEIPRAMEEGFNLYGSQNFDQHLQLLVENDLIDYEEAVVNAVFPEDFAIRMGHD</sequence>
<dbReference type="AlphaFoldDB" id="A0A1L8CNP1"/>
<proteinExistence type="inferred from homology"/>
<dbReference type="SUPFAM" id="SSF52540">
    <property type="entry name" value="P-loop containing nucleoside triphosphate hydrolases"/>
    <property type="match status" value="1"/>
</dbReference>
<dbReference type="RefSeq" id="WP_072659860.1">
    <property type="nucleotide sequence ID" value="NZ_BDFD01000012.1"/>
</dbReference>
<dbReference type="Pfam" id="PF00437">
    <property type="entry name" value="T2SSE"/>
    <property type="match status" value="1"/>
</dbReference>
<dbReference type="PANTHER" id="PTHR30486:SF12">
    <property type="entry name" value="TYPE IV PILUS ATPASE PILU"/>
    <property type="match status" value="1"/>
</dbReference>
<dbReference type="InterPro" id="IPR050921">
    <property type="entry name" value="T4SS_GSP_E_ATPase"/>
</dbReference>
<dbReference type="GO" id="GO:0005524">
    <property type="term" value="F:ATP binding"/>
    <property type="evidence" value="ECO:0007669"/>
    <property type="project" value="InterPro"/>
</dbReference>
<dbReference type="PANTHER" id="PTHR30486">
    <property type="entry name" value="TWITCHING MOTILITY PROTEIN PILT"/>
    <property type="match status" value="1"/>
</dbReference>
<dbReference type="GO" id="GO:0016887">
    <property type="term" value="F:ATP hydrolysis activity"/>
    <property type="evidence" value="ECO:0007669"/>
    <property type="project" value="InterPro"/>
</dbReference>
<evidence type="ECO:0000256" key="1">
    <source>
        <dbReference type="ARBA" id="ARBA00006611"/>
    </source>
</evidence>
<accession>A0A1L8CNP1</accession>
<dbReference type="InterPro" id="IPR027417">
    <property type="entry name" value="P-loop_NTPase"/>
</dbReference>
<gene>
    <name evidence="3" type="ORF">MMIC_P1509</name>
</gene>
<dbReference type="EMBL" id="BDFD01000012">
    <property type="protein sequence ID" value="GAV20540.1"/>
    <property type="molecule type" value="Genomic_DNA"/>
</dbReference>
<evidence type="ECO:0000313" key="4">
    <source>
        <dbReference type="Proteomes" id="UP000231632"/>
    </source>
</evidence>
<feature type="domain" description="Bacterial type II secretion system protein E" evidence="2">
    <location>
        <begin position="6"/>
        <end position="279"/>
    </location>
</feature>
<reference evidence="3 4" key="1">
    <citation type="journal article" date="2017" name="Arch. Microbiol.">
        <title>Mariprofundus micogutta sp. nov., a novel iron-oxidizing zetaproteobacterium isolated from a deep-sea hydrothermal field at the Bayonnaise knoll of the Izu-Ogasawara arc, and a description of Mariprofundales ord. nov. and Zetaproteobacteria classis nov.</title>
        <authorList>
            <person name="Makita H."/>
            <person name="Tanaka E."/>
            <person name="Mitsunobu S."/>
            <person name="Miyazaki M."/>
            <person name="Nunoura T."/>
            <person name="Uematsu K."/>
            <person name="Takaki Y."/>
            <person name="Nishi S."/>
            <person name="Shimamura S."/>
            <person name="Takai K."/>
        </authorList>
    </citation>
    <scope>NUCLEOTIDE SEQUENCE [LARGE SCALE GENOMIC DNA]</scope>
    <source>
        <strain evidence="3 4">ET2</strain>
    </source>
</reference>
<comment type="similarity">
    <text evidence="1">Belongs to the GSP E family.</text>
</comment>
<protein>
    <submittedName>
        <fullName evidence="3">Twitching mobility protein</fullName>
    </submittedName>
</protein>
<dbReference type="STRING" id="1921010.MMIC_P1509"/>
<keyword evidence="4" id="KW-1185">Reference proteome</keyword>
<name>A0A1L8CNP1_9PROT</name>
<dbReference type="InterPro" id="IPR001482">
    <property type="entry name" value="T2SS/T4SS_dom"/>
</dbReference>
<dbReference type="Gene3D" id="3.40.50.300">
    <property type="entry name" value="P-loop containing nucleotide triphosphate hydrolases"/>
    <property type="match status" value="1"/>
</dbReference>
<comment type="caution">
    <text evidence="3">The sequence shown here is derived from an EMBL/GenBank/DDBJ whole genome shotgun (WGS) entry which is preliminary data.</text>
</comment>
<dbReference type="InterPro" id="IPR006321">
    <property type="entry name" value="PilT/PilU"/>
</dbReference>
<dbReference type="Proteomes" id="UP000231632">
    <property type="component" value="Unassembled WGS sequence"/>
</dbReference>
<dbReference type="Gene3D" id="3.30.450.90">
    <property type="match status" value="1"/>
</dbReference>